<proteinExistence type="predicted"/>
<dbReference type="EMBL" id="LN890943">
    <property type="protein sequence ID" value="CUS15850.1"/>
    <property type="molecule type" value="Genomic_DNA"/>
</dbReference>
<dbReference type="GO" id="GO:0003735">
    <property type="term" value="F:structural constituent of ribosome"/>
    <property type="evidence" value="ECO:0007669"/>
    <property type="project" value="TreeGrafter"/>
</dbReference>
<gene>
    <name evidence="1" type="ORF">GSTUAT00000127001</name>
</gene>
<dbReference type="Proteomes" id="UP001412239">
    <property type="component" value="Unassembled WGS sequence"/>
</dbReference>
<sequence>LTLPRIILPPTKRDSHIILDLGTLMGYIKYWAVPKSLRKLGCRDARNSGWGDLWALGAKARISRNIKI</sequence>
<reference evidence="1" key="1">
    <citation type="submission" date="2015-10" db="EMBL/GenBank/DDBJ databases">
        <authorList>
            <person name="Regsiter A."/>
            <person name="william w."/>
        </authorList>
    </citation>
    <scope>NUCLEOTIDE SEQUENCE</scope>
    <source>
        <strain evidence="1">Montdore</strain>
    </source>
</reference>
<keyword evidence="2" id="KW-1185">Reference proteome</keyword>
<evidence type="ECO:0000313" key="2">
    <source>
        <dbReference type="Proteomes" id="UP001412239"/>
    </source>
</evidence>
<dbReference type="AlphaFoldDB" id="A0A292QAL0"/>
<dbReference type="PANTHER" id="PTHR13184">
    <property type="entry name" value="37S RIBOSOMAL PROTEIN S22"/>
    <property type="match status" value="1"/>
</dbReference>
<evidence type="ECO:0000313" key="1">
    <source>
        <dbReference type="EMBL" id="CUS15850.1"/>
    </source>
</evidence>
<protein>
    <submittedName>
        <fullName evidence="1">Uncharacterized protein</fullName>
    </submittedName>
</protein>
<accession>A0A292QAL0</accession>
<dbReference type="PANTHER" id="PTHR13184:SF5">
    <property type="entry name" value="METHYLTRANSFERASE-LIKE PROTEIN 17, MITOCHONDRIAL"/>
    <property type="match status" value="1"/>
</dbReference>
<feature type="non-terminal residue" evidence="1">
    <location>
        <position position="1"/>
    </location>
</feature>
<name>A0A292QAL0_9PEZI</name>
<dbReference type="InterPro" id="IPR052571">
    <property type="entry name" value="Mt_RNA_Methyltransferase"/>
</dbReference>
<feature type="non-terminal residue" evidence="1">
    <location>
        <position position="68"/>
    </location>
</feature>
<organism evidence="1 2">
    <name type="scientific">Tuber aestivum</name>
    <name type="common">summer truffle</name>
    <dbReference type="NCBI Taxonomy" id="59557"/>
    <lineage>
        <taxon>Eukaryota</taxon>
        <taxon>Fungi</taxon>
        <taxon>Dikarya</taxon>
        <taxon>Ascomycota</taxon>
        <taxon>Pezizomycotina</taxon>
        <taxon>Pezizomycetes</taxon>
        <taxon>Pezizales</taxon>
        <taxon>Tuberaceae</taxon>
        <taxon>Tuber</taxon>
    </lineage>
</organism>
<dbReference type="GO" id="GO:0005763">
    <property type="term" value="C:mitochondrial small ribosomal subunit"/>
    <property type="evidence" value="ECO:0007669"/>
    <property type="project" value="TreeGrafter"/>
</dbReference>